<keyword evidence="2" id="KW-1185">Reference proteome</keyword>
<dbReference type="WBParaSite" id="PSAMB.scaffold1576size29842.g13999.t1">
    <property type="protein sequence ID" value="PSAMB.scaffold1576size29842.g13999.t1"/>
    <property type="gene ID" value="PSAMB.scaffold1576size29842.g13999"/>
</dbReference>
<evidence type="ECO:0000256" key="1">
    <source>
        <dbReference type="SAM" id="MobiDB-lite"/>
    </source>
</evidence>
<feature type="compositionally biased region" description="Low complexity" evidence="1">
    <location>
        <begin position="1"/>
        <end position="14"/>
    </location>
</feature>
<proteinExistence type="predicted"/>
<dbReference type="AlphaFoldDB" id="A0A914V6N9"/>
<dbReference type="Proteomes" id="UP000887566">
    <property type="component" value="Unplaced"/>
</dbReference>
<evidence type="ECO:0000313" key="3">
    <source>
        <dbReference type="WBParaSite" id="PSAMB.scaffold1576size29842.g13999.t1"/>
    </source>
</evidence>
<organism evidence="2 3">
    <name type="scientific">Plectus sambesii</name>
    <dbReference type="NCBI Taxonomy" id="2011161"/>
    <lineage>
        <taxon>Eukaryota</taxon>
        <taxon>Metazoa</taxon>
        <taxon>Ecdysozoa</taxon>
        <taxon>Nematoda</taxon>
        <taxon>Chromadorea</taxon>
        <taxon>Plectida</taxon>
        <taxon>Plectina</taxon>
        <taxon>Plectoidea</taxon>
        <taxon>Plectidae</taxon>
        <taxon>Plectus</taxon>
    </lineage>
</organism>
<name>A0A914V6N9_9BILA</name>
<evidence type="ECO:0000313" key="2">
    <source>
        <dbReference type="Proteomes" id="UP000887566"/>
    </source>
</evidence>
<sequence length="103" mass="10878">MRPIAPSSHPSCPLRSPPPPANYSATNRKCKIAGRPRYFLLAQPVPSALPNGPSSVTTSFTFAAAGLCSNSRTTIVSVRGDENGDKRGRSSVGCDCGVRRGQY</sequence>
<feature type="region of interest" description="Disordered" evidence="1">
    <location>
        <begin position="1"/>
        <end position="26"/>
    </location>
</feature>
<protein>
    <submittedName>
        <fullName evidence="3">Uncharacterized protein</fullName>
    </submittedName>
</protein>
<reference evidence="3" key="1">
    <citation type="submission" date="2022-11" db="UniProtKB">
        <authorList>
            <consortium name="WormBaseParasite"/>
        </authorList>
    </citation>
    <scope>IDENTIFICATION</scope>
</reference>
<accession>A0A914V6N9</accession>